<proteinExistence type="predicted"/>
<dbReference type="InterPro" id="IPR051686">
    <property type="entry name" value="Lipoprotein_DolP"/>
</dbReference>
<organism evidence="4 5">
    <name type="scientific">Herminiimonas contaminans</name>
    <dbReference type="NCBI Taxonomy" id="1111140"/>
    <lineage>
        <taxon>Bacteria</taxon>
        <taxon>Pseudomonadati</taxon>
        <taxon>Pseudomonadota</taxon>
        <taxon>Betaproteobacteria</taxon>
        <taxon>Burkholderiales</taxon>
        <taxon>Oxalobacteraceae</taxon>
        <taxon>Herminiimonas</taxon>
    </lineage>
</organism>
<dbReference type="PANTHER" id="PTHR34606">
    <property type="entry name" value="BON DOMAIN-CONTAINING PROTEIN"/>
    <property type="match status" value="1"/>
</dbReference>
<dbReference type="Proteomes" id="UP000657372">
    <property type="component" value="Unassembled WGS sequence"/>
</dbReference>
<protein>
    <submittedName>
        <fullName evidence="4">BON domain-containing protein</fullName>
    </submittedName>
</protein>
<keyword evidence="5" id="KW-1185">Reference proteome</keyword>
<name>A0ABS0ESR3_9BURK</name>
<feature type="signal peptide" evidence="2">
    <location>
        <begin position="1"/>
        <end position="23"/>
    </location>
</feature>
<keyword evidence="2" id="KW-0732">Signal</keyword>
<dbReference type="PROSITE" id="PS50914">
    <property type="entry name" value="BON"/>
    <property type="match status" value="1"/>
</dbReference>
<evidence type="ECO:0000256" key="2">
    <source>
        <dbReference type="SAM" id="SignalP"/>
    </source>
</evidence>
<evidence type="ECO:0000313" key="5">
    <source>
        <dbReference type="Proteomes" id="UP000657372"/>
    </source>
</evidence>
<dbReference type="PROSITE" id="PS51257">
    <property type="entry name" value="PROKAR_LIPOPROTEIN"/>
    <property type="match status" value="1"/>
</dbReference>
<feature type="region of interest" description="Disordered" evidence="1">
    <location>
        <begin position="28"/>
        <end position="47"/>
    </location>
</feature>
<dbReference type="PANTHER" id="PTHR34606:SF15">
    <property type="entry name" value="BON DOMAIN-CONTAINING PROTEIN"/>
    <property type="match status" value="1"/>
</dbReference>
<dbReference type="InterPro" id="IPR007055">
    <property type="entry name" value="BON_dom"/>
</dbReference>
<accession>A0ABS0ESR3</accession>
<dbReference type="EMBL" id="JADOEL010000006">
    <property type="protein sequence ID" value="MBF8177895.1"/>
    <property type="molecule type" value="Genomic_DNA"/>
</dbReference>
<reference evidence="4 5" key="1">
    <citation type="submission" date="2020-11" db="EMBL/GenBank/DDBJ databases">
        <title>WGS of Herminiimonas contaminans strain Marseille-Q4544 isolated from planarians Schmidtea mediterranea.</title>
        <authorList>
            <person name="Kangale L."/>
        </authorList>
    </citation>
    <scope>NUCLEOTIDE SEQUENCE [LARGE SCALE GENOMIC DNA]</scope>
    <source>
        <strain evidence="4 5">Marseille-Q4544</strain>
    </source>
</reference>
<evidence type="ECO:0000259" key="3">
    <source>
        <dbReference type="PROSITE" id="PS50914"/>
    </source>
</evidence>
<evidence type="ECO:0000256" key="1">
    <source>
        <dbReference type="SAM" id="MobiDB-lite"/>
    </source>
</evidence>
<dbReference type="Pfam" id="PF04972">
    <property type="entry name" value="BON"/>
    <property type="match status" value="1"/>
</dbReference>
<sequence>MKYVQRAVALAFVSAFLAGCASTATDTKTDAKPAAAPAPAAAAPAAAAPAAAPSPALQKAVEASLAKEAQLKGSKIAVAATTDGAVTLSGTVKNDWQQYLAGETAKKATGVKSVKNSIKVPD</sequence>
<dbReference type="RefSeq" id="WP_195875449.1">
    <property type="nucleotide sequence ID" value="NZ_JADOEL010000006.1"/>
</dbReference>
<evidence type="ECO:0000313" key="4">
    <source>
        <dbReference type="EMBL" id="MBF8177895.1"/>
    </source>
</evidence>
<comment type="caution">
    <text evidence="4">The sequence shown here is derived from an EMBL/GenBank/DDBJ whole genome shotgun (WGS) entry which is preliminary data.</text>
</comment>
<feature type="chain" id="PRO_5045597757" evidence="2">
    <location>
        <begin position="24"/>
        <end position="122"/>
    </location>
</feature>
<dbReference type="Gene3D" id="3.30.1340.30">
    <property type="match status" value="1"/>
</dbReference>
<feature type="domain" description="BON" evidence="3">
    <location>
        <begin position="53"/>
        <end position="122"/>
    </location>
</feature>
<gene>
    <name evidence="4" type="ORF">IXC47_09395</name>
</gene>